<dbReference type="InterPro" id="IPR055412">
    <property type="entry name" value="UVB_sens_C"/>
</dbReference>
<evidence type="ECO:0000313" key="10">
    <source>
        <dbReference type="Proteomes" id="UP001460270"/>
    </source>
</evidence>
<dbReference type="Pfam" id="PF24160">
    <property type="entry name" value="UVB_sens_C"/>
    <property type="match status" value="1"/>
</dbReference>
<dbReference type="EMBL" id="JBBPFD010000018">
    <property type="protein sequence ID" value="KAK7889608.1"/>
    <property type="molecule type" value="Genomic_DNA"/>
</dbReference>
<gene>
    <name evidence="9" type="ORF">WMY93_025168</name>
</gene>
<feature type="domain" description="Root UVB sensitive protein C-terminal" evidence="8">
    <location>
        <begin position="58"/>
        <end position="151"/>
    </location>
</feature>
<dbReference type="InterPro" id="IPR006968">
    <property type="entry name" value="RUS_fam"/>
</dbReference>
<keyword evidence="5 6" id="KW-0472">Membrane</keyword>
<evidence type="ECO:0000256" key="4">
    <source>
        <dbReference type="ARBA" id="ARBA00022989"/>
    </source>
</evidence>
<evidence type="ECO:0000256" key="5">
    <source>
        <dbReference type="ARBA" id="ARBA00023136"/>
    </source>
</evidence>
<dbReference type="InterPro" id="IPR054549">
    <property type="entry name" value="UVB_sens_RUS_dom"/>
</dbReference>
<dbReference type="PANTHER" id="PTHR12770">
    <property type="entry name" value="RUS1 FAMILY PROTEIN C16ORF58"/>
    <property type="match status" value="1"/>
</dbReference>
<comment type="caution">
    <text evidence="9">The sequence shown here is derived from an EMBL/GenBank/DDBJ whole genome shotgun (WGS) entry which is preliminary data.</text>
</comment>
<dbReference type="Proteomes" id="UP001460270">
    <property type="component" value="Unassembled WGS sequence"/>
</dbReference>
<evidence type="ECO:0000256" key="6">
    <source>
        <dbReference type="SAM" id="Phobius"/>
    </source>
</evidence>
<keyword evidence="4 6" id="KW-1133">Transmembrane helix</keyword>
<sequence>MLIPLVTDNPQLTLLLFSLFTVLHLVSNFKAVRSVVMETFNEARLDVVWQNFVRNGEILPLQEANGREPVFNWFSGTVPIRLGVKLQELVDCPEDLERLTQKRKKKQFLIGVRNGCVCVCLLFGASLTDEFEAMCQALSLRKLLKKNPRTSFIVSLHVWSEAVVELVQELLIYTDGYKH</sequence>
<feature type="transmembrane region" description="Helical" evidence="6">
    <location>
        <begin position="108"/>
        <end position="127"/>
    </location>
</feature>
<evidence type="ECO:0000259" key="7">
    <source>
        <dbReference type="Pfam" id="PF04884"/>
    </source>
</evidence>
<reference evidence="10" key="1">
    <citation type="submission" date="2024-04" db="EMBL/GenBank/DDBJ databases">
        <title>Salinicola lusitanus LLJ914,a marine bacterium isolated from the Okinawa Trough.</title>
        <authorList>
            <person name="Li J."/>
        </authorList>
    </citation>
    <scope>NUCLEOTIDE SEQUENCE [LARGE SCALE GENOMIC DNA]</scope>
</reference>
<evidence type="ECO:0000313" key="9">
    <source>
        <dbReference type="EMBL" id="KAK7889608.1"/>
    </source>
</evidence>
<name>A0AAW0N3C1_9GOBI</name>
<dbReference type="AlphaFoldDB" id="A0AAW0N3C1"/>
<organism evidence="9 10">
    <name type="scientific">Mugilogobius chulae</name>
    <name type="common">yellowstripe goby</name>
    <dbReference type="NCBI Taxonomy" id="88201"/>
    <lineage>
        <taxon>Eukaryota</taxon>
        <taxon>Metazoa</taxon>
        <taxon>Chordata</taxon>
        <taxon>Craniata</taxon>
        <taxon>Vertebrata</taxon>
        <taxon>Euteleostomi</taxon>
        <taxon>Actinopterygii</taxon>
        <taxon>Neopterygii</taxon>
        <taxon>Teleostei</taxon>
        <taxon>Neoteleostei</taxon>
        <taxon>Acanthomorphata</taxon>
        <taxon>Gobiaria</taxon>
        <taxon>Gobiiformes</taxon>
        <taxon>Gobioidei</taxon>
        <taxon>Gobiidae</taxon>
        <taxon>Gobionellinae</taxon>
        <taxon>Mugilogobius</taxon>
    </lineage>
</organism>
<evidence type="ECO:0000256" key="1">
    <source>
        <dbReference type="ARBA" id="ARBA00004370"/>
    </source>
</evidence>
<accession>A0AAW0N3C1</accession>
<feature type="domain" description="Protein root UVB sensitive/RUS" evidence="7">
    <location>
        <begin position="2"/>
        <end position="55"/>
    </location>
</feature>
<comment type="similarity">
    <text evidence="2">Belongs to the RUS1 family.</text>
</comment>
<keyword evidence="10" id="KW-1185">Reference proteome</keyword>
<feature type="transmembrane region" description="Helical" evidence="6">
    <location>
        <begin position="12"/>
        <end position="29"/>
    </location>
</feature>
<protein>
    <submittedName>
        <fullName evidence="9">Uncharacterized protein</fullName>
    </submittedName>
</protein>
<evidence type="ECO:0000259" key="8">
    <source>
        <dbReference type="Pfam" id="PF24160"/>
    </source>
</evidence>
<evidence type="ECO:0000256" key="3">
    <source>
        <dbReference type="ARBA" id="ARBA00022692"/>
    </source>
</evidence>
<comment type="subcellular location">
    <subcellularLocation>
        <location evidence="1">Membrane</location>
    </subcellularLocation>
</comment>
<keyword evidence="3 6" id="KW-0812">Transmembrane</keyword>
<dbReference type="PANTHER" id="PTHR12770:SF31">
    <property type="entry name" value="RUS FAMILY MEMBER 1"/>
    <property type="match status" value="1"/>
</dbReference>
<proteinExistence type="inferred from homology"/>
<dbReference type="GO" id="GO:0016020">
    <property type="term" value="C:membrane"/>
    <property type="evidence" value="ECO:0007669"/>
    <property type="project" value="UniProtKB-SubCell"/>
</dbReference>
<evidence type="ECO:0000256" key="2">
    <source>
        <dbReference type="ARBA" id="ARBA00007558"/>
    </source>
</evidence>
<dbReference type="Pfam" id="PF04884">
    <property type="entry name" value="UVB_sens_prot"/>
    <property type="match status" value="1"/>
</dbReference>